<dbReference type="Proteomes" id="UP001500945">
    <property type="component" value="Unassembled WGS sequence"/>
</dbReference>
<keyword evidence="3" id="KW-1185">Reference proteome</keyword>
<protein>
    <recommendedName>
        <fullName evidence="4">Replication initiation protein</fullName>
    </recommendedName>
</protein>
<evidence type="ECO:0000256" key="1">
    <source>
        <dbReference type="SAM" id="MobiDB-lite"/>
    </source>
</evidence>
<dbReference type="EMBL" id="BAABGM010000022">
    <property type="protein sequence ID" value="GAA4411247.1"/>
    <property type="molecule type" value="Genomic_DNA"/>
</dbReference>
<evidence type="ECO:0008006" key="4">
    <source>
        <dbReference type="Google" id="ProtNLM"/>
    </source>
</evidence>
<accession>A0ABP8KPR2</accession>
<evidence type="ECO:0000313" key="3">
    <source>
        <dbReference type="Proteomes" id="UP001500945"/>
    </source>
</evidence>
<feature type="region of interest" description="Disordered" evidence="1">
    <location>
        <begin position="86"/>
        <end position="119"/>
    </location>
</feature>
<reference evidence="3" key="1">
    <citation type="journal article" date="2019" name="Int. J. Syst. Evol. Microbiol.">
        <title>The Global Catalogue of Microorganisms (GCM) 10K type strain sequencing project: providing services to taxonomists for standard genome sequencing and annotation.</title>
        <authorList>
            <consortium name="The Broad Institute Genomics Platform"/>
            <consortium name="The Broad Institute Genome Sequencing Center for Infectious Disease"/>
            <person name="Wu L."/>
            <person name="Ma J."/>
        </authorList>
    </citation>
    <scope>NUCLEOTIDE SEQUENCE [LARGE SCALE GENOMIC DNA]</scope>
    <source>
        <strain evidence="3">JCM 17809</strain>
    </source>
</reference>
<evidence type="ECO:0000313" key="2">
    <source>
        <dbReference type="EMBL" id="GAA4411247.1"/>
    </source>
</evidence>
<sequence length="505" mass="56749">MKPSEVPLDAVQEYAVKERVCIRPLLRRVIDRETGEAVLVALPCQSTRESRCPSCAARARTLRMHQCIAGWHLEEEPDVPVRLKEPPAELETSEDVATTHRGRTTRRRTDAADLPRRPQEDRTIGQVFRASDGKMYRPSMFITLTLPGYGRTVAGTGTPQNWREYDYHRAALDALYFPRLLDRWFQNLRRCAGYKVQYFGAVEGQRRLAPHFHVAIRGAVPRAVIKEVTRATYHQIWWPQMSRPVYVDELPVWDGMDYLDPTTGEPLQTWAGALAQLDLDEDAQPAHVIRFGRQIDVQGLLAGTPDAERSVRYLTKYLTKAVGETYADQAHDAAYEAHIDRLHDEVRWLPCSPSCANWLRFGVQPKEAGPGLVPGWCFSKAHDREHLGVGGRRVLVSRGWSGKTLADHKADRAAVVREALEAAGIEVESAGRMAAEVEASDGEGRFVWAAVVSHGGTSAEVLMETVLERRRWREQYEYAKSRARADPPVDSRSATARTPGMRAAG</sequence>
<feature type="region of interest" description="Disordered" evidence="1">
    <location>
        <begin position="480"/>
        <end position="505"/>
    </location>
</feature>
<feature type="compositionally biased region" description="Basic and acidic residues" evidence="1">
    <location>
        <begin position="107"/>
        <end position="119"/>
    </location>
</feature>
<feature type="compositionally biased region" description="Basic and acidic residues" evidence="1">
    <location>
        <begin position="480"/>
        <end position="489"/>
    </location>
</feature>
<dbReference type="Pfam" id="PF20199">
    <property type="entry name" value="RepSA"/>
    <property type="match status" value="1"/>
</dbReference>
<dbReference type="RefSeq" id="WP_345207776.1">
    <property type="nucleotide sequence ID" value="NZ_BAABGM010000022.1"/>
</dbReference>
<comment type="caution">
    <text evidence="2">The sequence shown here is derived from an EMBL/GenBank/DDBJ whole genome shotgun (WGS) entry which is preliminary data.</text>
</comment>
<proteinExistence type="predicted"/>
<gene>
    <name evidence="2" type="ORF">GCM10023168_31880</name>
</gene>
<organism evidence="2 3">
    <name type="scientific">Fodinibacter luteus</name>
    <dbReference type="NCBI Taxonomy" id="552064"/>
    <lineage>
        <taxon>Bacteria</taxon>
        <taxon>Bacillati</taxon>
        <taxon>Actinomycetota</taxon>
        <taxon>Actinomycetes</taxon>
        <taxon>Micrococcales</taxon>
        <taxon>Intrasporangiaceae</taxon>
        <taxon>Fodinibacter (ex Wang et al. 2009)</taxon>
    </lineage>
</organism>
<dbReference type="InterPro" id="IPR046828">
    <property type="entry name" value="RepSA"/>
</dbReference>
<name>A0ABP8KPR2_9MICO</name>